<feature type="transmembrane region" description="Helical" evidence="2">
    <location>
        <begin position="299"/>
        <end position="320"/>
    </location>
</feature>
<keyword evidence="2" id="KW-0812">Transmembrane</keyword>
<protein>
    <recommendedName>
        <fullName evidence="3">Acyltransferase 3 domain-containing protein</fullName>
    </recommendedName>
</protein>
<dbReference type="PANTHER" id="PTHR23028:SF53">
    <property type="entry name" value="ACYL_TRANSF_3 DOMAIN-CONTAINING PROTEIN"/>
    <property type="match status" value="1"/>
</dbReference>
<evidence type="ECO:0000256" key="2">
    <source>
        <dbReference type="SAM" id="Phobius"/>
    </source>
</evidence>
<feature type="transmembrane region" description="Helical" evidence="2">
    <location>
        <begin position="80"/>
        <end position="98"/>
    </location>
</feature>
<dbReference type="GO" id="GO:0016747">
    <property type="term" value="F:acyltransferase activity, transferring groups other than amino-acyl groups"/>
    <property type="evidence" value="ECO:0007669"/>
    <property type="project" value="InterPro"/>
</dbReference>
<evidence type="ECO:0000256" key="1">
    <source>
        <dbReference type="SAM" id="MobiDB-lite"/>
    </source>
</evidence>
<accession>A0A7S3Y1N1</accession>
<dbReference type="Pfam" id="PF01757">
    <property type="entry name" value="Acyl_transf_3"/>
    <property type="match status" value="1"/>
</dbReference>
<name>A0A7S3Y1N1_HETAK</name>
<keyword evidence="2" id="KW-0472">Membrane</keyword>
<feature type="compositionally biased region" description="Basic and acidic residues" evidence="1">
    <location>
        <begin position="360"/>
        <end position="369"/>
    </location>
</feature>
<feature type="transmembrane region" description="Helical" evidence="2">
    <location>
        <begin position="57"/>
        <end position="74"/>
    </location>
</feature>
<gene>
    <name evidence="4" type="ORF">HAKA00212_LOCUS17199</name>
</gene>
<feature type="transmembrane region" description="Helical" evidence="2">
    <location>
        <begin position="183"/>
        <end position="204"/>
    </location>
</feature>
<dbReference type="InterPro" id="IPR002656">
    <property type="entry name" value="Acyl_transf_3_dom"/>
</dbReference>
<dbReference type="PANTHER" id="PTHR23028">
    <property type="entry name" value="ACETYLTRANSFERASE"/>
    <property type="match status" value="1"/>
</dbReference>
<keyword evidence="2" id="KW-1133">Transmembrane helix</keyword>
<organism evidence="4">
    <name type="scientific">Heterosigma akashiwo</name>
    <name type="common">Chromophytic alga</name>
    <name type="synonym">Heterosigma carterae</name>
    <dbReference type="NCBI Taxonomy" id="2829"/>
    <lineage>
        <taxon>Eukaryota</taxon>
        <taxon>Sar</taxon>
        <taxon>Stramenopiles</taxon>
        <taxon>Ochrophyta</taxon>
        <taxon>Raphidophyceae</taxon>
        <taxon>Chattonellales</taxon>
        <taxon>Chattonellaceae</taxon>
        <taxon>Heterosigma</taxon>
    </lineage>
</organism>
<dbReference type="GO" id="GO:0000271">
    <property type="term" value="P:polysaccharide biosynthetic process"/>
    <property type="evidence" value="ECO:0007669"/>
    <property type="project" value="TreeGrafter"/>
</dbReference>
<feature type="transmembrane region" description="Helical" evidence="2">
    <location>
        <begin position="255"/>
        <end position="279"/>
    </location>
</feature>
<feature type="domain" description="Acyltransferase 3" evidence="3">
    <location>
        <begin position="15"/>
        <end position="318"/>
    </location>
</feature>
<evidence type="ECO:0000259" key="3">
    <source>
        <dbReference type="Pfam" id="PF01757"/>
    </source>
</evidence>
<evidence type="ECO:0000313" key="4">
    <source>
        <dbReference type="EMBL" id="CAE0638416.1"/>
    </source>
</evidence>
<feature type="transmembrane region" description="Helical" evidence="2">
    <location>
        <begin position="26"/>
        <end position="45"/>
    </location>
</feature>
<feature type="transmembrane region" description="Helical" evidence="2">
    <location>
        <begin position="119"/>
        <end position="139"/>
    </location>
</feature>
<reference evidence="4" key="1">
    <citation type="submission" date="2021-01" db="EMBL/GenBank/DDBJ databases">
        <authorList>
            <person name="Corre E."/>
            <person name="Pelletier E."/>
            <person name="Niang G."/>
            <person name="Scheremetjew M."/>
            <person name="Finn R."/>
            <person name="Kale V."/>
            <person name="Holt S."/>
            <person name="Cochrane G."/>
            <person name="Meng A."/>
            <person name="Brown T."/>
            <person name="Cohen L."/>
        </authorList>
    </citation>
    <scope>NUCLEOTIDE SEQUENCE</scope>
    <source>
        <strain evidence="4">CCMP3107</strain>
    </source>
</reference>
<sequence length="385" mass="41936">MTVAYLPKCDTPNFDRTFLVRRAARIFPLYWLGLVMHLPVVLSAMDSIIDDYVGSRVIVAVGMILDVFLLQSWLPGVGFFWNGVSWTMSVQLFFYSIFGCVARSVKRRIGRGCMKTSGVIWTLYGVTLALTLLTLAAGGDDGYWLARAQPLLRLPTFLMGVYAGAATVARANEAPNPAETRRWAQVTDALSLLIFLVLALAAWVSSLCKECMFVRVVPEFLGSVAFAFWVRGLAEAPGSLSGRLLRWGVLRELGELSFAVYVLQVPVWALLSAAARGSLAEAMGIVAFYYPEGSAEFTLLQPLLMFPFMAILLLVSALACRSVEQPCRRWAANRTRGQQQRPPEGCCLEEGAAVVVTVGKEEEGKRGEGRSNGTTGAAPAVAAMS</sequence>
<feature type="region of interest" description="Disordered" evidence="1">
    <location>
        <begin position="360"/>
        <end position="385"/>
    </location>
</feature>
<dbReference type="GO" id="GO:0016020">
    <property type="term" value="C:membrane"/>
    <property type="evidence" value="ECO:0007669"/>
    <property type="project" value="TreeGrafter"/>
</dbReference>
<dbReference type="InterPro" id="IPR050879">
    <property type="entry name" value="Acyltransferase_3"/>
</dbReference>
<proteinExistence type="predicted"/>
<dbReference type="AlphaFoldDB" id="A0A7S3Y1N1"/>
<dbReference type="EMBL" id="HBIU01037473">
    <property type="protein sequence ID" value="CAE0638416.1"/>
    <property type="molecule type" value="Transcribed_RNA"/>
</dbReference>